<keyword evidence="2 8" id="KW-1134">Transmembrane beta strand</keyword>
<comment type="subcellular location">
    <subcellularLocation>
        <location evidence="8">Cell outer membrane</location>
        <topology evidence="8">Lipid-anchor</topology>
    </subcellularLocation>
</comment>
<organism evidence="9 10">
    <name type="scientific">Pseudomonas farsensis</name>
    <dbReference type="NCBI Taxonomy" id="2745492"/>
    <lineage>
        <taxon>Bacteria</taxon>
        <taxon>Pseudomonadati</taxon>
        <taxon>Pseudomonadota</taxon>
        <taxon>Gammaproteobacteria</taxon>
        <taxon>Pseudomonadales</taxon>
        <taxon>Pseudomonadaceae</taxon>
        <taxon>Pseudomonas</taxon>
    </lineage>
</organism>
<feature type="signal peptide" evidence="8">
    <location>
        <begin position="1"/>
        <end position="17"/>
    </location>
</feature>
<sequence>MLPYRTLALLLSASLTAGCMVGPDYKQPELALADHYITAAQVNAASGAPPVNLDTWWEGFADPVLTGLVNQALEQNLQLAQAQARVVQARAVLGAANAALVPSAAMDGQAARARQSVETPLGQVLNSTPGYDRYGNSYELDLGARWEIDLFGGLRRDREAAFGEYQASAAGAVATRLAVAAQTADIYTTVRGLQARLAIAHKQVQTQQDLLAKVSLLNRKGVAADFEVRQTEGELAQVEATVPVLRAGLEAALNALDVMLGRAPGTHRTLMATESPIPRVPALAQIGAPADLLRRRPDLIAAERRLMSSNAMIGSAISEYYPKFSLGALIGSASTSAGTLFSGDANQSAVLLGLRWRLFDFGRINAQIDQAKGREAEALAFYRQSVLSASQDVETALSALVNRQAQARTLQSGELSLERARRSSFVAFENGAASLINVLNADQQLLRTSDARAVAQTEAAHAAIAAYRALGGGWSAHAEVAQR</sequence>
<dbReference type="RefSeq" id="WP_339598355.1">
    <property type="nucleotide sequence ID" value="NZ_JBBHLC010000006.1"/>
</dbReference>
<name>A0ABU8QNX6_9PSED</name>
<accession>A0ABU8QNX6</accession>
<gene>
    <name evidence="9" type="ORF">V7S98_03940</name>
</gene>
<comment type="similarity">
    <text evidence="1 8">Belongs to the outer membrane factor (OMF) (TC 1.B.17) family.</text>
</comment>
<evidence type="ECO:0000256" key="2">
    <source>
        <dbReference type="ARBA" id="ARBA00022452"/>
    </source>
</evidence>
<dbReference type="InterPro" id="IPR010131">
    <property type="entry name" value="MdtP/NodT-like"/>
</dbReference>
<reference evidence="9 10" key="1">
    <citation type="submission" date="2024-02" db="EMBL/GenBank/DDBJ databases">
        <title>Identification of pathogenicity and growth-promoting function of Pseudomonas putida variant.</title>
        <authorList>
            <person name="Sun J."/>
        </authorList>
    </citation>
    <scope>NUCLEOTIDE SEQUENCE [LARGE SCALE GENOMIC DNA]</scope>
    <source>
        <strain evidence="9 10">A03</strain>
    </source>
</reference>
<keyword evidence="3 8" id="KW-0812">Transmembrane</keyword>
<dbReference type="Proteomes" id="UP001380290">
    <property type="component" value="Unassembled WGS sequence"/>
</dbReference>
<dbReference type="NCBIfam" id="TIGR01845">
    <property type="entry name" value="outer_NodT"/>
    <property type="match status" value="1"/>
</dbReference>
<comment type="caution">
    <text evidence="9">The sequence shown here is derived from an EMBL/GenBank/DDBJ whole genome shotgun (WGS) entry which is preliminary data.</text>
</comment>
<keyword evidence="4 8" id="KW-0472">Membrane</keyword>
<evidence type="ECO:0000256" key="6">
    <source>
        <dbReference type="ARBA" id="ARBA00023237"/>
    </source>
</evidence>
<keyword evidence="7 8" id="KW-0449">Lipoprotein</keyword>
<feature type="chain" id="PRO_5044958867" evidence="8">
    <location>
        <begin position="18"/>
        <end position="483"/>
    </location>
</feature>
<keyword evidence="5 8" id="KW-0564">Palmitate</keyword>
<keyword evidence="6" id="KW-0998">Cell outer membrane</keyword>
<evidence type="ECO:0000256" key="7">
    <source>
        <dbReference type="ARBA" id="ARBA00023288"/>
    </source>
</evidence>
<dbReference type="PROSITE" id="PS51257">
    <property type="entry name" value="PROKAR_LIPOPROTEIN"/>
    <property type="match status" value="1"/>
</dbReference>
<dbReference type="Gene3D" id="1.20.1600.10">
    <property type="entry name" value="Outer membrane efflux proteins (OEP)"/>
    <property type="match status" value="1"/>
</dbReference>
<evidence type="ECO:0000313" key="10">
    <source>
        <dbReference type="Proteomes" id="UP001380290"/>
    </source>
</evidence>
<evidence type="ECO:0000313" key="9">
    <source>
        <dbReference type="EMBL" id="MEJ5862371.1"/>
    </source>
</evidence>
<dbReference type="Pfam" id="PF02321">
    <property type="entry name" value="OEP"/>
    <property type="match status" value="2"/>
</dbReference>
<dbReference type="PANTHER" id="PTHR30203">
    <property type="entry name" value="OUTER MEMBRANE CATION EFFLUX PROTEIN"/>
    <property type="match status" value="1"/>
</dbReference>
<evidence type="ECO:0000256" key="4">
    <source>
        <dbReference type="ARBA" id="ARBA00023136"/>
    </source>
</evidence>
<evidence type="ECO:0000256" key="1">
    <source>
        <dbReference type="ARBA" id="ARBA00007613"/>
    </source>
</evidence>
<evidence type="ECO:0000256" key="3">
    <source>
        <dbReference type="ARBA" id="ARBA00022692"/>
    </source>
</evidence>
<dbReference type="Gene3D" id="2.20.200.10">
    <property type="entry name" value="Outer membrane efflux proteins (OEP)"/>
    <property type="match status" value="1"/>
</dbReference>
<evidence type="ECO:0000256" key="5">
    <source>
        <dbReference type="ARBA" id="ARBA00023139"/>
    </source>
</evidence>
<dbReference type="PANTHER" id="PTHR30203:SF25">
    <property type="entry name" value="OUTER MEMBRANE PROTEIN-RELATED"/>
    <property type="match status" value="1"/>
</dbReference>
<evidence type="ECO:0000256" key="8">
    <source>
        <dbReference type="RuleBase" id="RU362097"/>
    </source>
</evidence>
<dbReference type="SUPFAM" id="SSF56954">
    <property type="entry name" value="Outer membrane efflux proteins (OEP)"/>
    <property type="match status" value="1"/>
</dbReference>
<keyword evidence="10" id="KW-1185">Reference proteome</keyword>
<proteinExistence type="inferred from homology"/>
<dbReference type="EMBL" id="JBBHLC010000006">
    <property type="protein sequence ID" value="MEJ5862371.1"/>
    <property type="molecule type" value="Genomic_DNA"/>
</dbReference>
<protein>
    <submittedName>
        <fullName evidence="9">TolC family protein</fullName>
    </submittedName>
</protein>
<keyword evidence="8" id="KW-0732">Signal</keyword>
<dbReference type="InterPro" id="IPR003423">
    <property type="entry name" value="OMP_efflux"/>
</dbReference>